<evidence type="ECO:0000313" key="1">
    <source>
        <dbReference type="EMBL" id="KKK90050.1"/>
    </source>
</evidence>
<name>A0A0F8ZVU3_9ZZZZ</name>
<proteinExistence type="predicted"/>
<gene>
    <name evidence="1" type="ORF">LCGC14_2726990</name>
</gene>
<dbReference type="AlphaFoldDB" id="A0A0F8ZVU3"/>
<comment type="caution">
    <text evidence="1">The sequence shown here is derived from an EMBL/GenBank/DDBJ whole genome shotgun (WGS) entry which is preliminary data.</text>
</comment>
<accession>A0A0F8ZVU3</accession>
<organism evidence="1">
    <name type="scientific">marine sediment metagenome</name>
    <dbReference type="NCBI Taxonomy" id="412755"/>
    <lineage>
        <taxon>unclassified sequences</taxon>
        <taxon>metagenomes</taxon>
        <taxon>ecological metagenomes</taxon>
    </lineage>
</organism>
<dbReference type="EMBL" id="LAZR01049267">
    <property type="protein sequence ID" value="KKK90050.1"/>
    <property type="molecule type" value="Genomic_DNA"/>
</dbReference>
<feature type="non-terminal residue" evidence="1">
    <location>
        <position position="1"/>
    </location>
</feature>
<protein>
    <submittedName>
        <fullName evidence="1">Uncharacterized protein</fullName>
    </submittedName>
</protein>
<reference evidence="1" key="1">
    <citation type="journal article" date="2015" name="Nature">
        <title>Complex archaea that bridge the gap between prokaryotes and eukaryotes.</title>
        <authorList>
            <person name="Spang A."/>
            <person name="Saw J.H."/>
            <person name="Jorgensen S.L."/>
            <person name="Zaremba-Niedzwiedzka K."/>
            <person name="Martijn J."/>
            <person name="Lind A.E."/>
            <person name="van Eijk R."/>
            <person name="Schleper C."/>
            <person name="Guy L."/>
            <person name="Ettema T.J."/>
        </authorList>
    </citation>
    <scope>NUCLEOTIDE SEQUENCE</scope>
</reference>
<sequence>LQQKEDRIKTQIETLRKSLKLDFQNINT</sequence>